<evidence type="ECO:0000259" key="1">
    <source>
        <dbReference type="Pfam" id="PF07238"/>
    </source>
</evidence>
<sequence length="117" mass="12955">MNERRRANRVAFDGEATLIFQQDTVAVELADLSVMGAQVHSSQPLALPDASPVTLTIILEDSDIHLTLPGTVKRQQGLEIGIMFSRPSVDDMQHLRRLVMLHQGDEGEDNPSDLLPR</sequence>
<dbReference type="Proteomes" id="UP000029443">
    <property type="component" value="Unassembled WGS sequence"/>
</dbReference>
<dbReference type="SUPFAM" id="SSF141371">
    <property type="entry name" value="PilZ domain-like"/>
    <property type="match status" value="1"/>
</dbReference>
<dbReference type="Gene3D" id="2.40.10.220">
    <property type="entry name" value="predicted glycosyltransferase like domains"/>
    <property type="match status" value="1"/>
</dbReference>
<dbReference type="Pfam" id="PF07238">
    <property type="entry name" value="PilZ"/>
    <property type="match status" value="1"/>
</dbReference>
<dbReference type="InterPro" id="IPR009875">
    <property type="entry name" value="PilZ_domain"/>
</dbReference>
<name>A0ABR4WFG9_9GAMM</name>
<evidence type="ECO:0000313" key="3">
    <source>
        <dbReference type="Proteomes" id="UP000029443"/>
    </source>
</evidence>
<proteinExistence type="predicted"/>
<comment type="caution">
    <text evidence="2">The sequence shown here is derived from an EMBL/GenBank/DDBJ whole genome shotgun (WGS) entry which is preliminary data.</text>
</comment>
<organism evidence="2 3">
    <name type="scientific">Alcanivorax jadensis T9</name>
    <dbReference type="NCBI Taxonomy" id="1177181"/>
    <lineage>
        <taxon>Bacteria</taxon>
        <taxon>Pseudomonadati</taxon>
        <taxon>Pseudomonadota</taxon>
        <taxon>Gammaproteobacteria</taxon>
        <taxon>Oceanospirillales</taxon>
        <taxon>Alcanivoracaceae</taxon>
        <taxon>Alcanivorax</taxon>
    </lineage>
</organism>
<dbReference type="EMBL" id="ARXU01000002">
    <property type="protein sequence ID" value="KGD62313.1"/>
    <property type="molecule type" value="Genomic_DNA"/>
</dbReference>
<feature type="domain" description="PilZ" evidence="1">
    <location>
        <begin position="3"/>
        <end position="100"/>
    </location>
</feature>
<accession>A0ABR4WFG9</accession>
<gene>
    <name evidence="2" type="ORF">T9A_00604</name>
</gene>
<evidence type="ECO:0000313" key="2">
    <source>
        <dbReference type="EMBL" id="KGD62313.1"/>
    </source>
</evidence>
<dbReference type="RefSeq" id="WP_035244987.1">
    <property type="nucleotide sequence ID" value="NZ_ARXU01000002.1"/>
</dbReference>
<protein>
    <recommendedName>
        <fullName evidence="1">PilZ domain-containing protein</fullName>
    </recommendedName>
</protein>
<keyword evidence="3" id="KW-1185">Reference proteome</keyword>
<reference evidence="2 3" key="1">
    <citation type="submission" date="2012-09" db="EMBL/GenBank/DDBJ databases">
        <title>Genome Sequence of alkane-degrading Bacterium Alcanivorax jadensis T9.</title>
        <authorList>
            <person name="Lai Q."/>
            <person name="Shao Z."/>
        </authorList>
    </citation>
    <scope>NUCLEOTIDE SEQUENCE [LARGE SCALE GENOMIC DNA]</scope>
    <source>
        <strain evidence="2 3">T9</strain>
    </source>
</reference>